<dbReference type="Proteomes" id="UP000237990">
    <property type="component" value="Chromosome"/>
</dbReference>
<sequence length="127" mass="14729">MLNDFPTHKDKTKEIGTDKTTYISVFLRAIGNSCDCSVNKSFIDEKLNLKIPWPPFSLNPNLKTINIEKYEKTQIKKKAGSTQINWLNTSNLFFSKLVVCFLWWFLFSLKAKLLSVFFNLLSSIRTI</sequence>
<accession>A0AAD0MQI8</accession>
<reference evidence="1 2" key="1">
    <citation type="submission" date="2017-07" db="EMBL/GenBank/DDBJ databases">
        <title>Comparative genomic analysis of Mesoplasma florum.</title>
        <authorList>
            <person name="Baby V."/>
            <person name="Lachance J.-C."/>
            <person name="Gagnon J."/>
            <person name="Lucier J.-F."/>
            <person name="Matteau D."/>
            <person name="Knight T.F."/>
            <person name="Rodrigue S."/>
        </authorList>
    </citation>
    <scope>NUCLEOTIDE SEQUENCE [LARGE SCALE GENOMIC DNA]</scope>
    <source>
        <strain evidence="1 2">W12</strain>
    </source>
</reference>
<dbReference type="EMBL" id="CP022432">
    <property type="protein sequence ID" value="AVN65427.1"/>
    <property type="molecule type" value="Genomic_DNA"/>
</dbReference>
<evidence type="ECO:0000313" key="2">
    <source>
        <dbReference type="Proteomes" id="UP000237990"/>
    </source>
</evidence>
<organism evidence="1 2">
    <name type="scientific">Mesoplasma florum</name>
    <name type="common">Acholeplasma florum</name>
    <dbReference type="NCBI Taxonomy" id="2151"/>
    <lineage>
        <taxon>Bacteria</taxon>
        <taxon>Bacillati</taxon>
        <taxon>Mycoplasmatota</taxon>
        <taxon>Mollicutes</taxon>
        <taxon>Entomoplasmatales</taxon>
        <taxon>Entomoplasmataceae</taxon>
        <taxon>Mesoplasma</taxon>
    </lineage>
</organism>
<dbReference type="AlphaFoldDB" id="A0AAD0MQI8"/>
<evidence type="ECO:0000313" key="1">
    <source>
        <dbReference type="EMBL" id="AVN65427.1"/>
    </source>
</evidence>
<protein>
    <submittedName>
        <fullName evidence="1">Uncharacterized protein</fullName>
    </submittedName>
</protein>
<proteinExistence type="predicted"/>
<name>A0AAD0MQI8_MESFO</name>
<gene>
    <name evidence="1" type="ORF">MflW12_0220</name>
</gene>